<dbReference type="OrthoDB" id="132546at2157"/>
<dbReference type="InterPro" id="IPR001296">
    <property type="entry name" value="Glyco_trans_1"/>
</dbReference>
<evidence type="ECO:0000313" key="3">
    <source>
        <dbReference type="EMBL" id="QUH22558.1"/>
    </source>
</evidence>
<gene>
    <name evidence="3" type="ORF">HYG87_01635</name>
</gene>
<keyword evidence="4" id="KW-1185">Reference proteome</keyword>
<dbReference type="PANTHER" id="PTHR12526:SF622">
    <property type="entry name" value="GLYCOSYLTRANSFERASE (GROUP I)"/>
    <property type="match status" value="1"/>
</dbReference>
<evidence type="ECO:0000313" key="4">
    <source>
        <dbReference type="Proteomes" id="UP000681041"/>
    </source>
</evidence>
<sequence>MKILLVQESDWIERNPHQQHHLMDRLSARGHQIRVIDYGIDWRRKDKKREGFLVDRKVYHHVHKVNPQANIQVIRPSIIKIPVLDYLSIPYYHGKEIERQIKEFQPDVIIAFGLLNAYYAAKSAKKHNIPFIYYLIDVLYALIPEKIFQKLGKSLKKSTIKKSDLIITINQRLRELAVELGADEDKTLVIDAGIDLMEFDPERDASSLREQYNIKKEDTVLFFMGWIYHFAGIKELAREMGENKEKYPHLKLVVVGDGDAYDDLLRIQEEYSLQDQLILTGKQPYDRIPDFVAAADICLLPAYQDEEIMQDIVPIKIYEYMAMAKPVIVTRLPGISMEFGEGQGLQYIDHAGEVLPLAQKMKDNNLIKEEGHKARKFVETNDWEDITNRFEDTLEKMI</sequence>
<evidence type="ECO:0000259" key="1">
    <source>
        <dbReference type="Pfam" id="PF00534"/>
    </source>
</evidence>
<proteinExistence type="predicted"/>
<dbReference type="InterPro" id="IPR028098">
    <property type="entry name" value="Glyco_trans_4-like_N"/>
</dbReference>
<dbReference type="Gene3D" id="3.40.50.2000">
    <property type="entry name" value="Glycogen Phosphorylase B"/>
    <property type="match status" value="2"/>
</dbReference>
<dbReference type="GO" id="GO:0016757">
    <property type="term" value="F:glycosyltransferase activity"/>
    <property type="evidence" value="ECO:0007669"/>
    <property type="project" value="InterPro"/>
</dbReference>
<organism evidence="3 4">
    <name type="scientific">Methanobacterium alkalithermotolerans</name>
    <dbReference type="NCBI Taxonomy" id="2731220"/>
    <lineage>
        <taxon>Archaea</taxon>
        <taxon>Methanobacteriati</taxon>
        <taxon>Methanobacteriota</taxon>
        <taxon>Methanomada group</taxon>
        <taxon>Methanobacteria</taxon>
        <taxon>Methanobacteriales</taxon>
        <taxon>Methanobacteriaceae</taxon>
        <taxon>Methanobacterium</taxon>
    </lineage>
</organism>
<dbReference type="Pfam" id="PF00534">
    <property type="entry name" value="Glycos_transf_1"/>
    <property type="match status" value="1"/>
</dbReference>
<reference evidence="3" key="1">
    <citation type="submission" date="2020-07" db="EMBL/GenBank/DDBJ databases">
        <title>Methanobacterium. sp. MethCan genome.</title>
        <authorList>
            <person name="Postec A."/>
            <person name="Quemeneur M."/>
        </authorList>
    </citation>
    <scope>NUCLEOTIDE SEQUENCE</scope>
    <source>
        <strain evidence="3">MethCAN</strain>
    </source>
</reference>
<dbReference type="CDD" id="cd03801">
    <property type="entry name" value="GT4_PimA-like"/>
    <property type="match status" value="1"/>
</dbReference>
<name>A0A8T8K2A6_9EURY</name>
<feature type="domain" description="Glycosyltransferase subfamily 4-like N-terminal" evidence="2">
    <location>
        <begin position="20"/>
        <end position="196"/>
    </location>
</feature>
<accession>A0A8T8K2A6</accession>
<dbReference type="GeneID" id="64819425"/>
<dbReference type="EMBL" id="CP058560">
    <property type="protein sequence ID" value="QUH22558.1"/>
    <property type="molecule type" value="Genomic_DNA"/>
</dbReference>
<feature type="domain" description="Glycosyl transferase family 1" evidence="1">
    <location>
        <begin position="208"/>
        <end position="343"/>
    </location>
</feature>
<dbReference type="SUPFAM" id="SSF53756">
    <property type="entry name" value="UDP-Glycosyltransferase/glycogen phosphorylase"/>
    <property type="match status" value="1"/>
</dbReference>
<dbReference type="AlphaFoldDB" id="A0A8T8K2A6"/>
<protein>
    <submittedName>
        <fullName evidence="3">Glycosyltransferase family 4 protein</fullName>
    </submittedName>
</protein>
<evidence type="ECO:0000259" key="2">
    <source>
        <dbReference type="Pfam" id="PF13439"/>
    </source>
</evidence>
<dbReference type="Pfam" id="PF13439">
    <property type="entry name" value="Glyco_transf_4"/>
    <property type="match status" value="1"/>
</dbReference>
<dbReference type="Proteomes" id="UP000681041">
    <property type="component" value="Chromosome"/>
</dbReference>
<dbReference type="KEGG" id="meme:HYG87_01635"/>
<dbReference type="PANTHER" id="PTHR12526">
    <property type="entry name" value="GLYCOSYLTRANSFERASE"/>
    <property type="match status" value="1"/>
</dbReference>
<dbReference type="RefSeq" id="WP_211533502.1">
    <property type="nucleotide sequence ID" value="NZ_CP058560.1"/>
</dbReference>